<proteinExistence type="predicted"/>
<evidence type="ECO:0000313" key="1">
    <source>
        <dbReference type="EMBL" id="KAG8446680.1"/>
    </source>
</evidence>
<organism evidence="1 2">
    <name type="scientific">Hymenochirus boettgeri</name>
    <name type="common">Congo dwarf clawed frog</name>
    <dbReference type="NCBI Taxonomy" id="247094"/>
    <lineage>
        <taxon>Eukaryota</taxon>
        <taxon>Metazoa</taxon>
        <taxon>Chordata</taxon>
        <taxon>Craniata</taxon>
        <taxon>Vertebrata</taxon>
        <taxon>Euteleostomi</taxon>
        <taxon>Amphibia</taxon>
        <taxon>Batrachia</taxon>
        <taxon>Anura</taxon>
        <taxon>Pipoidea</taxon>
        <taxon>Pipidae</taxon>
        <taxon>Pipinae</taxon>
        <taxon>Hymenochirus</taxon>
    </lineage>
</organism>
<evidence type="ECO:0000313" key="2">
    <source>
        <dbReference type="Proteomes" id="UP000812440"/>
    </source>
</evidence>
<gene>
    <name evidence="1" type="ORF">GDO86_014219</name>
</gene>
<accession>A0A8T2JTD2</accession>
<dbReference type="AlphaFoldDB" id="A0A8T2JTD2"/>
<reference evidence="1" key="1">
    <citation type="thesis" date="2020" institute="ProQuest LLC" country="789 East Eisenhower Parkway, Ann Arbor, MI, USA">
        <title>Comparative Genomics and Chromosome Evolution.</title>
        <authorList>
            <person name="Mudd A.B."/>
        </authorList>
    </citation>
    <scope>NUCLEOTIDE SEQUENCE</scope>
    <source>
        <strain evidence="1">Female2</strain>
        <tissue evidence="1">Blood</tissue>
    </source>
</reference>
<dbReference type="Proteomes" id="UP000812440">
    <property type="component" value="Chromosome 8_10"/>
</dbReference>
<protein>
    <submittedName>
        <fullName evidence="1">Uncharacterized protein</fullName>
    </submittedName>
</protein>
<name>A0A8T2JTD2_9PIPI</name>
<sequence>MYVSLFIGMCSLTTHLYYTDLQKHVDTSFYLLYLLKKLSSILQAKNETNNAHYKINSRDLCTKTGKCRAVNQQQPASIYYKISYI</sequence>
<comment type="caution">
    <text evidence="1">The sequence shown here is derived from an EMBL/GenBank/DDBJ whole genome shotgun (WGS) entry which is preliminary data.</text>
</comment>
<keyword evidence="2" id="KW-1185">Reference proteome</keyword>
<dbReference type="EMBL" id="JAACNH010000003">
    <property type="protein sequence ID" value="KAG8446680.1"/>
    <property type="molecule type" value="Genomic_DNA"/>
</dbReference>